<dbReference type="Pfam" id="PF00501">
    <property type="entry name" value="AMP-binding"/>
    <property type="match status" value="1"/>
</dbReference>
<dbReference type="EMBL" id="FNUZ01000005">
    <property type="protein sequence ID" value="SEG51101.1"/>
    <property type="molecule type" value="Genomic_DNA"/>
</dbReference>
<dbReference type="PROSITE" id="PS00455">
    <property type="entry name" value="AMP_BINDING"/>
    <property type="match status" value="1"/>
</dbReference>
<protein>
    <submittedName>
        <fullName evidence="2">Trans-feruloyl-CoA synthase</fullName>
    </submittedName>
</protein>
<feature type="domain" description="AMP-dependent synthetase/ligase" evidence="1">
    <location>
        <begin position="47"/>
        <end position="422"/>
    </location>
</feature>
<dbReference type="InterPro" id="IPR020845">
    <property type="entry name" value="AMP-binding_CS"/>
</dbReference>
<reference evidence="2 3" key="1">
    <citation type="submission" date="2016-10" db="EMBL/GenBank/DDBJ databases">
        <authorList>
            <person name="de Groot N.N."/>
        </authorList>
    </citation>
    <scope>NUCLEOTIDE SEQUENCE [LARGE SCALE GENOMIC DNA]</scope>
    <source>
        <strain evidence="2 3">DSM 26915</strain>
    </source>
</reference>
<dbReference type="GO" id="GO:0016405">
    <property type="term" value="F:CoA-ligase activity"/>
    <property type="evidence" value="ECO:0007669"/>
    <property type="project" value="TreeGrafter"/>
</dbReference>
<name>A0A1H6ARF9_9RHOB</name>
<evidence type="ECO:0000313" key="2">
    <source>
        <dbReference type="EMBL" id="SEG51101.1"/>
    </source>
</evidence>
<dbReference type="SUPFAM" id="SSF56801">
    <property type="entry name" value="Acetyl-CoA synthetase-like"/>
    <property type="match status" value="1"/>
</dbReference>
<evidence type="ECO:0000313" key="3">
    <source>
        <dbReference type="Proteomes" id="UP000236752"/>
    </source>
</evidence>
<evidence type="ECO:0000259" key="1">
    <source>
        <dbReference type="Pfam" id="PF00501"/>
    </source>
</evidence>
<proteinExistence type="predicted"/>
<organism evidence="2 3">
    <name type="scientific">Thalassococcus halodurans</name>
    <dbReference type="NCBI Taxonomy" id="373675"/>
    <lineage>
        <taxon>Bacteria</taxon>
        <taxon>Pseudomonadati</taxon>
        <taxon>Pseudomonadota</taxon>
        <taxon>Alphaproteobacteria</taxon>
        <taxon>Rhodobacterales</taxon>
        <taxon>Roseobacteraceae</taxon>
        <taxon>Thalassococcus</taxon>
    </lineage>
</organism>
<gene>
    <name evidence="2" type="ORF">SAMN04488045_3110</name>
</gene>
<dbReference type="AlphaFoldDB" id="A0A1H6ARF9"/>
<dbReference type="InterPro" id="IPR000873">
    <property type="entry name" value="AMP-dep_synth/lig_dom"/>
</dbReference>
<dbReference type="PANTHER" id="PTHR24096:SF420">
    <property type="entry name" value="LONG-CHAIN-FATTY-ACID--COA LIGASE-RELATED"/>
    <property type="match status" value="1"/>
</dbReference>
<dbReference type="RefSeq" id="WP_103911407.1">
    <property type="nucleotide sequence ID" value="NZ_FNUZ01000005.1"/>
</dbReference>
<dbReference type="PANTHER" id="PTHR24096">
    <property type="entry name" value="LONG-CHAIN-FATTY-ACID--COA LIGASE"/>
    <property type="match status" value="1"/>
</dbReference>
<sequence length="612" mass="66688">MQDATSRDTLFWQPEILSETRDDGTIYVWQKDPLPAYPDRLSDKIAHWASVAPDRVWMAERGPDDAWRKVTYGEMFAQIRAIGQRLLDLDLSTDRPLVILSGNSIAHGLMALGAQYVGIPSAALAPAYALVSGDYAKLKGIRDQITPGAVFADTLDPFLPAIEEVFPDLPRLAVEGTGLAVSWDDLVTTPITPSVDAANAATGPDTVAKFMFTSGTTGSPKAVILTQRMMCANMAMVADCFAFFRDEPPVLLDWAPWNHVASGTKVFNLTIYNGGTYHIDQGKPTPKLIGETIRNLRDVSPNWYFNVPVGYEMLITAMKEDKSLAECFFRNAKLMMYAGAAMAQHTWEDLGRISEEVTGKRVTLSTGLGATETTPFALQQIEYQETPGNVGVPSKGLTLKLVPNEGKYEARLKGPSVTPGYWRNDKLTAEAFDDEGFYCLGDALRFADETDPSKGFFFDGRVAENFKMATGTWVAVGALRGKLNNALEGLAADVVIAGEGHEELGALLVPFRPAIEKVVPNGASLSDAELLAHPALRDRVETLLGTYNKTAGGSSLRVPHVRFLEEPLSLDKGEVTDKGSVNQRAVLRLRADLADSLFTDAPEVMHSRKPAI</sequence>
<accession>A0A1H6ARF9</accession>
<dbReference type="InterPro" id="IPR042099">
    <property type="entry name" value="ANL_N_sf"/>
</dbReference>
<dbReference type="OrthoDB" id="9803968at2"/>
<dbReference type="Gene3D" id="3.40.50.12780">
    <property type="entry name" value="N-terminal domain of ligase-like"/>
    <property type="match status" value="1"/>
</dbReference>
<dbReference type="Proteomes" id="UP000236752">
    <property type="component" value="Unassembled WGS sequence"/>
</dbReference>
<keyword evidence="3" id="KW-1185">Reference proteome</keyword>